<evidence type="ECO:0000313" key="2">
    <source>
        <dbReference type="Proteomes" id="UP001151760"/>
    </source>
</evidence>
<evidence type="ECO:0000313" key="1">
    <source>
        <dbReference type="EMBL" id="GJT77691.1"/>
    </source>
</evidence>
<comment type="caution">
    <text evidence="1">The sequence shown here is derived from an EMBL/GenBank/DDBJ whole genome shotgun (WGS) entry which is preliminary data.</text>
</comment>
<name>A0ABQ5GPV4_9ASTR</name>
<keyword evidence="2" id="KW-1185">Reference proteome</keyword>
<accession>A0ABQ5GPV4</accession>
<dbReference type="Proteomes" id="UP001151760">
    <property type="component" value="Unassembled WGS sequence"/>
</dbReference>
<sequence>MCMFAHIVSIAKPKNIKEAMADHAWLEAMQEELHQFDRLGVSELVDKPFGKTAIGLKWLWKNKKDEDNTIIRSKARLMAKEYVRKRASNLKNLFHQPLDWKLFEFSLPTLHTSHLLRVVCLYLRFMHY</sequence>
<gene>
    <name evidence="1" type="ORF">Tco_1044416</name>
</gene>
<reference evidence="1" key="2">
    <citation type="submission" date="2022-01" db="EMBL/GenBank/DDBJ databases">
        <authorList>
            <person name="Yamashiro T."/>
            <person name="Shiraishi A."/>
            <person name="Satake H."/>
            <person name="Nakayama K."/>
        </authorList>
    </citation>
    <scope>NUCLEOTIDE SEQUENCE</scope>
</reference>
<protein>
    <submittedName>
        <fullName evidence="1">Retrovirus-related pol polyprotein from transposon TNT 1-94</fullName>
    </submittedName>
</protein>
<organism evidence="1 2">
    <name type="scientific">Tanacetum coccineum</name>
    <dbReference type="NCBI Taxonomy" id="301880"/>
    <lineage>
        <taxon>Eukaryota</taxon>
        <taxon>Viridiplantae</taxon>
        <taxon>Streptophyta</taxon>
        <taxon>Embryophyta</taxon>
        <taxon>Tracheophyta</taxon>
        <taxon>Spermatophyta</taxon>
        <taxon>Magnoliopsida</taxon>
        <taxon>eudicotyledons</taxon>
        <taxon>Gunneridae</taxon>
        <taxon>Pentapetalae</taxon>
        <taxon>asterids</taxon>
        <taxon>campanulids</taxon>
        <taxon>Asterales</taxon>
        <taxon>Asteraceae</taxon>
        <taxon>Asteroideae</taxon>
        <taxon>Anthemideae</taxon>
        <taxon>Anthemidinae</taxon>
        <taxon>Tanacetum</taxon>
    </lineage>
</organism>
<reference evidence="1" key="1">
    <citation type="journal article" date="2022" name="Int. J. Mol. Sci.">
        <title>Draft Genome of Tanacetum Coccineum: Genomic Comparison of Closely Related Tanacetum-Family Plants.</title>
        <authorList>
            <person name="Yamashiro T."/>
            <person name="Shiraishi A."/>
            <person name="Nakayama K."/>
            <person name="Satake H."/>
        </authorList>
    </citation>
    <scope>NUCLEOTIDE SEQUENCE</scope>
</reference>
<proteinExistence type="predicted"/>
<dbReference type="EMBL" id="BQNB010018734">
    <property type="protein sequence ID" value="GJT77691.1"/>
    <property type="molecule type" value="Genomic_DNA"/>
</dbReference>